<dbReference type="Gene3D" id="1.10.600.10">
    <property type="entry name" value="Farnesyl Diphosphate Synthase"/>
    <property type="match status" value="1"/>
</dbReference>
<evidence type="ECO:0000256" key="4">
    <source>
        <dbReference type="ARBA" id="ARBA00022746"/>
    </source>
</evidence>
<dbReference type="EC" id="2.5.1.32" evidence="2"/>
<dbReference type="SFLD" id="SFLDS00005">
    <property type="entry name" value="Isoprenoid_Synthase_Type_I"/>
    <property type="match status" value="1"/>
</dbReference>
<dbReference type="CDD" id="cd00683">
    <property type="entry name" value="Trans_IPPS_HH"/>
    <property type="match status" value="1"/>
</dbReference>
<dbReference type="SFLD" id="SFLDG01018">
    <property type="entry name" value="Squalene/Phytoene_Synthase_Lik"/>
    <property type="match status" value="1"/>
</dbReference>
<name>A0A0G4F8Z0_VITBC</name>
<dbReference type="InterPro" id="IPR019845">
    <property type="entry name" value="Squalene/phytoene_synthase_CS"/>
</dbReference>
<dbReference type="OMA" id="KLYCYRV"/>
<dbReference type="GO" id="GO:0004311">
    <property type="term" value="F:geranylgeranyl diphosphate synthase activity"/>
    <property type="evidence" value="ECO:0007669"/>
    <property type="project" value="InterPro"/>
</dbReference>
<dbReference type="GO" id="GO:0051996">
    <property type="term" value="F:squalene synthase [NAD(P)H] activity"/>
    <property type="evidence" value="ECO:0007669"/>
    <property type="project" value="InterPro"/>
</dbReference>
<evidence type="ECO:0000256" key="3">
    <source>
        <dbReference type="ARBA" id="ARBA00022679"/>
    </source>
</evidence>
<dbReference type="InterPro" id="IPR008949">
    <property type="entry name" value="Isoprenoid_synthase_dom_sf"/>
</dbReference>
<reference evidence="6 7" key="1">
    <citation type="submission" date="2014-11" db="EMBL/GenBank/DDBJ databases">
        <authorList>
            <person name="Zhu J."/>
            <person name="Qi W."/>
            <person name="Song R."/>
        </authorList>
    </citation>
    <scope>NUCLEOTIDE SEQUENCE [LARGE SCALE GENOMIC DNA]</scope>
</reference>
<dbReference type="SUPFAM" id="SSF48576">
    <property type="entry name" value="Terpenoid synthases"/>
    <property type="match status" value="1"/>
</dbReference>
<dbReference type="OrthoDB" id="6600518at2759"/>
<dbReference type="SFLD" id="SFLDG01212">
    <property type="entry name" value="Phytoene_synthase_like"/>
    <property type="match status" value="1"/>
</dbReference>
<evidence type="ECO:0000256" key="5">
    <source>
        <dbReference type="SAM" id="MobiDB-lite"/>
    </source>
</evidence>
<evidence type="ECO:0000256" key="2">
    <source>
        <dbReference type="ARBA" id="ARBA00012396"/>
    </source>
</evidence>
<feature type="compositionally biased region" description="Low complexity" evidence="5">
    <location>
        <begin position="24"/>
        <end position="45"/>
    </location>
</feature>
<feature type="compositionally biased region" description="Basic residues" evidence="5">
    <location>
        <begin position="7"/>
        <end position="16"/>
    </location>
</feature>
<sequence>MSNKSIRANKRRARHRGGADRKAPSASPSQLSAATTVRAASATATATADGFATADYPAHIYRSIPSAVGISPGLTMDPLPANDTLSGLVSPPHTSHAPRVAPPPPPPTPRLYHQDYSDLLWFSPPLDVGSDQAFSHRDVLRDETRRAKAIELGYEACKRITAIYSKTFYLGTQMISPEKAKNLWAVYVWCRRTDDLVDSPRALITDRQTLANQIVLWEQRLANIWRGRCVDVLDSALADTRDMYPSLAIEPFQDMIKGMLMDLDQQKYRDWNELYLYCYRVAGTVGLMTLPILGTSRGARAIDAAPHAVDLGIAFQITNILRDVGEDADRGRIYLPQEDLQKFGVSERDIFQHRVTDQYKELVKYYIQKAQLYYESAERGVALLHPSARLAVQTALDVYRGILTVIERNDYDNLRKRAYVSKLKKLTMLVPAYLKTRSMPQ</sequence>
<proteinExistence type="predicted"/>
<dbReference type="InterPro" id="IPR002060">
    <property type="entry name" value="Squ/phyt_synthse"/>
</dbReference>
<dbReference type="GO" id="GO:0016117">
    <property type="term" value="P:carotenoid biosynthetic process"/>
    <property type="evidence" value="ECO:0007669"/>
    <property type="project" value="UniProtKB-KW"/>
</dbReference>
<dbReference type="PANTHER" id="PTHR31480">
    <property type="entry name" value="BIFUNCTIONAL LYCOPENE CYCLASE/PHYTOENE SYNTHASE"/>
    <property type="match status" value="1"/>
</dbReference>
<keyword evidence="4" id="KW-0125">Carotenoid biosynthesis</keyword>
<dbReference type="InterPro" id="IPR033904">
    <property type="entry name" value="Trans_IPPS_HH"/>
</dbReference>
<dbReference type="VEuPathDB" id="CryptoDB:Vbra_21272"/>
<evidence type="ECO:0000256" key="1">
    <source>
        <dbReference type="ARBA" id="ARBA00001805"/>
    </source>
</evidence>
<comment type="catalytic activity">
    <reaction evidence="1">
        <text>2 (2E,6E,10E)-geranylgeranyl diphosphate = 15-cis-phytoene + 2 diphosphate</text>
        <dbReference type="Rhea" id="RHEA:34475"/>
        <dbReference type="ChEBI" id="CHEBI:27787"/>
        <dbReference type="ChEBI" id="CHEBI:33019"/>
        <dbReference type="ChEBI" id="CHEBI:58756"/>
        <dbReference type="EC" id="2.5.1.32"/>
    </reaction>
</comment>
<dbReference type="PROSITE" id="PS01045">
    <property type="entry name" value="SQUALEN_PHYTOEN_SYN_2"/>
    <property type="match status" value="1"/>
</dbReference>
<protein>
    <recommendedName>
        <fullName evidence="2">15-cis-phytoene synthase</fullName>
        <ecNumber evidence="2">2.5.1.32</ecNumber>
    </recommendedName>
</protein>
<evidence type="ECO:0000313" key="7">
    <source>
        <dbReference type="Proteomes" id="UP000041254"/>
    </source>
</evidence>
<dbReference type="STRING" id="1169540.A0A0G4F8Z0"/>
<accession>A0A0G4F8Z0</accession>
<dbReference type="Proteomes" id="UP000041254">
    <property type="component" value="Unassembled WGS sequence"/>
</dbReference>
<feature type="region of interest" description="Disordered" evidence="5">
    <location>
        <begin position="81"/>
        <end position="108"/>
    </location>
</feature>
<keyword evidence="7" id="KW-1185">Reference proteome</keyword>
<dbReference type="InParanoid" id="A0A0G4F8Z0"/>
<keyword evidence="3" id="KW-0808">Transferase</keyword>
<dbReference type="EMBL" id="CDMY01000394">
    <property type="protein sequence ID" value="CEM09174.1"/>
    <property type="molecule type" value="Genomic_DNA"/>
</dbReference>
<organism evidence="6 7">
    <name type="scientific">Vitrella brassicaformis (strain CCMP3155)</name>
    <dbReference type="NCBI Taxonomy" id="1169540"/>
    <lineage>
        <taxon>Eukaryota</taxon>
        <taxon>Sar</taxon>
        <taxon>Alveolata</taxon>
        <taxon>Colpodellida</taxon>
        <taxon>Vitrellaceae</taxon>
        <taxon>Vitrella</taxon>
    </lineage>
</organism>
<dbReference type="Pfam" id="PF00494">
    <property type="entry name" value="SQS_PSY"/>
    <property type="match status" value="1"/>
</dbReference>
<dbReference type="InterPro" id="IPR044843">
    <property type="entry name" value="Trans_IPPS_bact-type"/>
</dbReference>
<evidence type="ECO:0000313" key="6">
    <source>
        <dbReference type="EMBL" id="CEM09174.1"/>
    </source>
</evidence>
<gene>
    <name evidence="6" type="ORF">Vbra_21272</name>
</gene>
<dbReference type="AlphaFoldDB" id="A0A0G4F8Z0"/>
<feature type="region of interest" description="Disordered" evidence="5">
    <location>
        <begin position="1"/>
        <end position="45"/>
    </location>
</feature>